<evidence type="ECO:0000313" key="7">
    <source>
        <dbReference type="EMBL" id="HCL04156.1"/>
    </source>
</evidence>
<name>A0A3D2XB14_9FIRM</name>
<sequence>METALLNTVMGMSIVFLVLWLISGIIGLFKHINKLEMALKQKKKPIEIKSETVSRQPATVEEIDVTDDLELVAVITAAIHAYEASNGNPVPANGLYVRSIRKVNKSKWQNA</sequence>
<evidence type="ECO:0000256" key="5">
    <source>
        <dbReference type="ARBA" id="ARBA00023136"/>
    </source>
</evidence>
<evidence type="ECO:0000256" key="4">
    <source>
        <dbReference type="ARBA" id="ARBA00022989"/>
    </source>
</evidence>
<dbReference type="AlphaFoldDB" id="A0A3D2XB14"/>
<dbReference type="EMBL" id="DPVV01000568">
    <property type="protein sequence ID" value="HCL04156.1"/>
    <property type="molecule type" value="Genomic_DNA"/>
</dbReference>
<dbReference type="GO" id="GO:0005886">
    <property type="term" value="C:plasma membrane"/>
    <property type="evidence" value="ECO:0007669"/>
    <property type="project" value="UniProtKB-SubCell"/>
</dbReference>
<evidence type="ECO:0000256" key="6">
    <source>
        <dbReference type="SAM" id="Phobius"/>
    </source>
</evidence>
<reference evidence="7 8" key="1">
    <citation type="journal article" date="2018" name="Nat. Biotechnol.">
        <title>A standardized bacterial taxonomy based on genome phylogeny substantially revises the tree of life.</title>
        <authorList>
            <person name="Parks D.H."/>
            <person name="Chuvochina M."/>
            <person name="Waite D.W."/>
            <person name="Rinke C."/>
            <person name="Skarshewski A."/>
            <person name="Chaumeil P.A."/>
            <person name="Hugenholtz P."/>
        </authorList>
    </citation>
    <scope>NUCLEOTIDE SEQUENCE [LARGE SCALE GENOMIC DNA]</scope>
    <source>
        <strain evidence="7">UBA11728</strain>
    </source>
</reference>
<dbReference type="InterPro" id="IPR005899">
    <property type="entry name" value="Na_pump_deCOase"/>
</dbReference>
<dbReference type="Proteomes" id="UP000262969">
    <property type="component" value="Unassembled WGS sequence"/>
</dbReference>
<keyword evidence="2" id="KW-1003">Cell membrane</keyword>
<evidence type="ECO:0000256" key="2">
    <source>
        <dbReference type="ARBA" id="ARBA00022475"/>
    </source>
</evidence>
<keyword evidence="4 6" id="KW-1133">Transmembrane helix</keyword>
<protein>
    <submittedName>
        <fullName evidence="7">Uncharacterized protein</fullName>
    </submittedName>
</protein>
<dbReference type="GO" id="GO:0036376">
    <property type="term" value="P:sodium ion export across plasma membrane"/>
    <property type="evidence" value="ECO:0007669"/>
    <property type="project" value="InterPro"/>
</dbReference>
<gene>
    <name evidence="7" type="ORF">DHW61_17400</name>
</gene>
<dbReference type="Pfam" id="PF04277">
    <property type="entry name" value="OAD_gamma"/>
    <property type="match status" value="1"/>
</dbReference>
<comment type="subcellular location">
    <subcellularLocation>
        <location evidence="1">Cell membrane</location>
    </subcellularLocation>
</comment>
<evidence type="ECO:0000313" key="8">
    <source>
        <dbReference type="Proteomes" id="UP000262969"/>
    </source>
</evidence>
<comment type="caution">
    <text evidence="7">The sequence shown here is derived from an EMBL/GenBank/DDBJ whole genome shotgun (WGS) entry which is preliminary data.</text>
</comment>
<keyword evidence="5 6" id="KW-0472">Membrane</keyword>
<accession>A0A3D2XB14</accession>
<evidence type="ECO:0000256" key="3">
    <source>
        <dbReference type="ARBA" id="ARBA00022692"/>
    </source>
</evidence>
<proteinExistence type="predicted"/>
<evidence type="ECO:0000256" key="1">
    <source>
        <dbReference type="ARBA" id="ARBA00004236"/>
    </source>
</evidence>
<dbReference type="NCBIfam" id="TIGR01195">
    <property type="entry name" value="oadG_fam"/>
    <property type="match status" value="1"/>
</dbReference>
<dbReference type="GO" id="GO:0015081">
    <property type="term" value="F:sodium ion transmembrane transporter activity"/>
    <property type="evidence" value="ECO:0007669"/>
    <property type="project" value="InterPro"/>
</dbReference>
<organism evidence="7 8">
    <name type="scientific">Lachnoclostridium phytofermentans</name>
    <dbReference type="NCBI Taxonomy" id="66219"/>
    <lineage>
        <taxon>Bacteria</taxon>
        <taxon>Bacillati</taxon>
        <taxon>Bacillota</taxon>
        <taxon>Clostridia</taxon>
        <taxon>Lachnospirales</taxon>
        <taxon>Lachnospiraceae</taxon>
    </lineage>
</organism>
<feature type="transmembrane region" description="Helical" evidence="6">
    <location>
        <begin position="6"/>
        <end position="29"/>
    </location>
</feature>
<keyword evidence="3 6" id="KW-0812">Transmembrane</keyword>